<evidence type="ECO:0000313" key="2">
    <source>
        <dbReference type="EMBL" id="KAJ7754343.1"/>
    </source>
</evidence>
<accession>A0AAD7J095</accession>
<dbReference type="Proteomes" id="UP001215280">
    <property type="component" value="Unassembled WGS sequence"/>
</dbReference>
<gene>
    <name evidence="2" type="ORF">DFH07DRAFT_773743</name>
</gene>
<organism evidence="2 3">
    <name type="scientific">Mycena maculata</name>
    <dbReference type="NCBI Taxonomy" id="230809"/>
    <lineage>
        <taxon>Eukaryota</taxon>
        <taxon>Fungi</taxon>
        <taxon>Dikarya</taxon>
        <taxon>Basidiomycota</taxon>
        <taxon>Agaricomycotina</taxon>
        <taxon>Agaricomycetes</taxon>
        <taxon>Agaricomycetidae</taxon>
        <taxon>Agaricales</taxon>
        <taxon>Marasmiineae</taxon>
        <taxon>Mycenaceae</taxon>
        <taxon>Mycena</taxon>
    </lineage>
</organism>
<protein>
    <submittedName>
        <fullName evidence="2">Uncharacterized protein</fullName>
    </submittedName>
</protein>
<dbReference type="EMBL" id="JARJLG010000067">
    <property type="protein sequence ID" value="KAJ7754343.1"/>
    <property type="molecule type" value="Genomic_DNA"/>
</dbReference>
<reference evidence="2" key="1">
    <citation type="submission" date="2023-03" db="EMBL/GenBank/DDBJ databases">
        <title>Massive genome expansion in bonnet fungi (Mycena s.s.) driven by repeated elements and novel gene families across ecological guilds.</title>
        <authorList>
            <consortium name="Lawrence Berkeley National Laboratory"/>
            <person name="Harder C.B."/>
            <person name="Miyauchi S."/>
            <person name="Viragh M."/>
            <person name="Kuo A."/>
            <person name="Thoen E."/>
            <person name="Andreopoulos B."/>
            <person name="Lu D."/>
            <person name="Skrede I."/>
            <person name="Drula E."/>
            <person name="Henrissat B."/>
            <person name="Morin E."/>
            <person name="Kohler A."/>
            <person name="Barry K."/>
            <person name="LaButti K."/>
            <person name="Morin E."/>
            <person name="Salamov A."/>
            <person name="Lipzen A."/>
            <person name="Mereny Z."/>
            <person name="Hegedus B."/>
            <person name="Baldrian P."/>
            <person name="Stursova M."/>
            <person name="Weitz H."/>
            <person name="Taylor A."/>
            <person name="Grigoriev I.V."/>
            <person name="Nagy L.G."/>
            <person name="Martin F."/>
            <person name="Kauserud H."/>
        </authorList>
    </citation>
    <scope>NUCLEOTIDE SEQUENCE</scope>
    <source>
        <strain evidence="2">CBHHK188m</strain>
    </source>
</reference>
<feature type="region of interest" description="Disordered" evidence="1">
    <location>
        <begin position="174"/>
        <end position="197"/>
    </location>
</feature>
<comment type="caution">
    <text evidence="2">The sequence shown here is derived from an EMBL/GenBank/DDBJ whole genome shotgun (WGS) entry which is preliminary data.</text>
</comment>
<evidence type="ECO:0000256" key="1">
    <source>
        <dbReference type="SAM" id="MobiDB-lite"/>
    </source>
</evidence>
<dbReference type="AlphaFoldDB" id="A0AAD7J095"/>
<feature type="compositionally biased region" description="Gly residues" evidence="1">
    <location>
        <begin position="187"/>
        <end position="197"/>
    </location>
</feature>
<evidence type="ECO:0000313" key="3">
    <source>
        <dbReference type="Proteomes" id="UP001215280"/>
    </source>
</evidence>
<proteinExistence type="predicted"/>
<keyword evidence="3" id="KW-1185">Reference proteome</keyword>
<sequence length="197" mass="21378">MRMGALRVLVAGGVGRRGCASGGYSVARMPYRALVYLSRLVPSPWSILKRWSGLRNRGAEWRRCMDGGASGARHRSHECSRVGVRGRESWRGCTRGGNIGRARFTGHGGMRKNCRGARSPLTNLGMRHLSFPCSSCPKRAEEHLRNQGLGLSCIIWPLIPCTTTRSGARGPLVQRDGAARELEGTGWASGDGSMTGR</sequence>
<name>A0AAD7J095_9AGAR</name>